<dbReference type="InterPro" id="IPR034347">
    <property type="entry name" value="GST_Phi_C"/>
</dbReference>
<dbReference type="InterPro" id="IPR040079">
    <property type="entry name" value="Glutathione_S-Trfase"/>
</dbReference>
<dbReference type="SFLD" id="SFLDS00019">
    <property type="entry name" value="Glutathione_Transferase_(cytos"/>
    <property type="match status" value="2"/>
</dbReference>
<dbReference type="GO" id="GO:0009635">
    <property type="term" value="P:response to herbicide"/>
    <property type="evidence" value="ECO:0007669"/>
    <property type="project" value="UniProtKB-ARBA"/>
</dbReference>
<dbReference type="Gene3D" id="3.40.30.10">
    <property type="entry name" value="Glutaredoxin"/>
    <property type="match status" value="1"/>
</dbReference>
<dbReference type="InterPro" id="IPR004045">
    <property type="entry name" value="Glutathione_S-Trfase_N"/>
</dbReference>
<comment type="catalytic activity">
    <reaction evidence="4">
        <text>RX + glutathione = an S-substituted glutathione + a halide anion + H(+)</text>
        <dbReference type="Rhea" id="RHEA:16437"/>
        <dbReference type="ChEBI" id="CHEBI:15378"/>
        <dbReference type="ChEBI" id="CHEBI:16042"/>
        <dbReference type="ChEBI" id="CHEBI:17792"/>
        <dbReference type="ChEBI" id="CHEBI:57925"/>
        <dbReference type="ChEBI" id="CHEBI:90779"/>
        <dbReference type="EC" id="2.5.1.18"/>
    </reaction>
</comment>
<dbReference type="FunFam" id="3.40.30.10:FF:000016">
    <property type="entry name" value="Glutathione S-transferase F2"/>
    <property type="match status" value="1"/>
</dbReference>
<dbReference type="GO" id="GO:0004364">
    <property type="term" value="F:glutathione transferase activity"/>
    <property type="evidence" value="ECO:0007669"/>
    <property type="project" value="UniProtKB-EC"/>
</dbReference>
<dbReference type="SUPFAM" id="SSF52833">
    <property type="entry name" value="Thioredoxin-like"/>
    <property type="match status" value="1"/>
</dbReference>
<dbReference type="Pfam" id="PF02798">
    <property type="entry name" value="GST_N"/>
    <property type="match status" value="1"/>
</dbReference>
<accession>A4PIV6</accession>
<organism evidence="7">
    <name type="scientific">Allium cepa</name>
    <name type="common">Onion</name>
    <dbReference type="NCBI Taxonomy" id="4679"/>
    <lineage>
        <taxon>Eukaryota</taxon>
        <taxon>Viridiplantae</taxon>
        <taxon>Streptophyta</taxon>
        <taxon>Embryophyta</taxon>
        <taxon>Tracheophyta</taxon>
        <taxon>Spermatophyta</taxon>
        <taxon>Magnoliopsida</taxon>
        <taxon>Liliopsida</taxon>
        <taxon>Asparagales</taxon>
        <taxon>Amaryllidaceae</taxon>
        <taxon>Allioideae</taxon>
        <taxon>Allieae</taxon>
        <taxon>Allium</taxon>
    </lineage>
</organism>
<evidence type="ECO:0000256" key="3">
    <source>
        <dbReference type="ARBA" id="ARBA00022679"/>
    </source>
</evidence>
<dbReference type="SFLD" id="SFLDG00358">
    <property type="entry name" value="Main_(cytGST)"/>
    <property type="match status" value="2"/>
</dbReference>
<dbReference type="AlphaFoldDB" id="A4PIV6"/>
<gene>
    <name evidence="7" type="primary">AcGSTF1</name>
</gene>
<dbReference type="PANTHER" id="PTHR43900:SF3">
    <property type="entry name" value="GLUTATHIONE S-TRANSFERASE RHO"/>
    <property type="match status" value="1"/>
</dbReference>
<evidence type="ECO:0000256" key="4">
    <source>
        <dbReference type="ARBA" id="ARBA00047960"/>
    </source>
</evidence>
<keyword evidence="3 7" id="KW-0808">Transferase</keyword>
<dbReference type="SFLD" id="SFLDG01154">
    <property type="entry name" value="Main.5:_Phi-like"/>
    <property type="match status" value="1"/>
</dbReference>
<comment type="similarity">
    <text evidence="1">Belongs to the GST superfamily. Phi family.</text>
</comment>
<evidence type="ECO:0000256" key="2">
    <source>
        <dbReference type="ARBA" id="ARBA00012452"/>
    </source>
</evidence>
<dbReference type="CDD" id="cd03053">
    <property type="entry name" value="GST_N_Phi"/>
    <property type="match status" value="1"/>
</dbReference>
<dbReference type="InterPro" id="IPR036282">
    <property type="entry name" value="Glutathione-S-Trfase_C_sf"/>
</dbReference>
<dbReference type="PROSITE" id="PS50404">
    <property type="entry name" value="GST_NTER"/>
    <property type="match status" value="1"/>
</dbReference>
<reference evidence="7" key="1">
    <citation type="submission" date="2007-04" db="EMBL/GenBank/DDBJ databases">
        <title>Allium cepa glutathione S-transferase cDNA.</title>
        <authorList>
            <person name="Fujita M."/>
        </authorList>
    </citation>
    <scope>NUCLEOTIDE SEQUENCE</scope>
</reference>
<proteinExistence type="evidence at transcript level"/>
<dbReference type="CDD" id="cd03187">
    <property type="entry name" value="GST_C_Phi"/>
    <property type="match status" value="1"/>
</dbReference>
<protein>
    <recommendedName>
        <fullName evidence="2">glutathione transferase</fullName>
        <ecNumber evidence="2">2.5.1.18</ecNumber>
    </recommendedName>
</protein>
<dbReference type="GO" id="GO:0006749">
    <property type="term" value="P:glutathione metabolic process"/>
    <property type="evidence" value="ECO:0007669"/>
    <property type="project" value="TreeGrafter"/>
</dbReference>
<dbReference type="SFLD" id="SFLDG01150">
    <property type="entry name" value="Main.1:_Beta-like"/>
    <property type="match status" value="1"/>
</dbReference>
<feature type="domain" description="GST C-terminal" evidence="6">
    <location>
        <begin position="90"/>
        <end position="212"/>
    </location>
</feature>
<sequence>MGLKLYGPTLSPNVVRVIAVLNEKGLDFELIPVDMKSGEHKKPEFLQINPFGQVPALEDGDIKLFESRAICRYLATKYKESGTDLLPAKTAAEMAATEIWLEVESQQFSQPISKVCFELLIKPILGMVTDEEAAEKHATDAIKILDVYEARLSQSKHLAGDEFTLADCNHMAWLNVLMMTKKACLVNDRPHLKAWWEIVSARPAWQKTAAAK</sequence>
<dbReference type="InterPro" id="IPR010987">
    <property type="entry name" value="Glutathione-S-Trfase_C-like"/>
</dbReference>
<dbReference type="InterPro" id="IPR004046">
    <property type="entry name" value="GST_C"/>
</dbReference>
<dbReference type="FunFam" id="1.20.1050.10:FF:000004">
    <property type="entry name" value="Glutathione S-transferase F2"/>
    <property type="match status" value="1"/>
</dbReference>
<dbReference type="SUPFAM" id="SSF47616">
    <property type="entry name" value="GST C-terminal domain-like"/>
    <property type="match status" value="1"/>
</dbReference>
<evidence type="ECO:0000259" key="5">
    <source>
        <dbReference type="PROSITE" id="PS50404"/>
    </source>
</evidence>
<evidence type="ECO:0000313" key="7">
    <source>
        <dbReference type="EMBL" id="BAF56180.1"/>
    </source>
</evidence>
<dbReference type="GO" id="GO:0043295">
    <property type="term" value="F:glutathione binding"/>
    <property type="evidence" value="ECO:0007669"/>
    <property type="project" value="TreeGrafter"/>
</dbReference>
<evidence type="ECO:0000256" key="1">
    <source>
        <dbReference type="ARBA" id="ARBA00010128"/>
    </source>
</evidence>
<evidence type="ECO:0000259" key="6">
    <source>
        <dbReference type="PROSITE" id="PS50405"/>
    </source>
</evidence>
<dbReference type="PROSITE" id="PS50405">
    <property type="entry name" value="GST_CTER"/>
    <property type="match status" value="1"/>
</dbReference>
<feature type="domain" description="GST N-terminal" evidence="5">
    <location>
        <begin position="1"/>
        <end position="82"/>
    </location>
</feature>
<dbReference type="Pfam" id="PF00043">
    <property type="entry name" value="GST_C"/>
    <property type="match status" value="1"/>
</dbReference>
<dbReference type="EMBL" id="AB300334">
    <property type="protein sequence ID" value="BAF56180.1"/>
    <property type="molecule type" value="mRNA"/>
</dbReference>
<dbReference type="GO" id="GO:0005737">
    <property type="term" value="C:cytoplasm"/>
    <property type="evidence" value="ECO:0007669"/>
    <property type="project" value="TreeGrafter"/>
</dbReference>
<name>A4PIV6_ALLCE</name>
<dbReference type="InterPro" id="IPR036249">
    <property type="entry name" value="Thioredoxin-like_sf"/>
</dbReference>
<dbReference type="EC" id="2.5.1.18" evidence="2"/>
<dbReference type="Gene3D" id="1.20.1050.10">
    <property type="match status" value="1"/>
</dbReference>
<dbReference type="PANTHER" id="PTHR43900">
    <property type="entry name" value="GLUTATHIONE S-TRANSFERASE RHO"/>
    <property type="match status" value="1"/>
</dbReference>